<feature type="region of interest" description="Disordered" evidence="1">
    <location>
        <begin position="1"/>
        <end position="21"/>
    </location>
</feature>
<dbReference type="EMBL" id="BMEC01000001">
    <property type="protein sequence ID" value="GGC20335.1"/>
    <property type="molecule type" value="Genomic_DNA"/>
</dbReference>
<comment type="caution">
    <text evidence="3">The sequence shown here is derived from an EMBL/GenBank/DDBJ whole genome shotgun (WGS) entry which is preliminary data.</text>
</comment>
<gene>
    <name evidence="3" type="ORF">GCM10011506_01810</name>
</gene>
<organism evidence="3 4">
    <name type="scientific">Marivirga lumbricoides</name>
    <dbReference type="NCBI Taxonomy" id="1046115"/>
    <lineage>
        <taxon>Bacteria</taxon>
        <taxon>Pseudomonadati</taxon>
        <taxon>Bacteroidota</taxon>
        <taxon>Cytophagia</taxon>
        <taxon>Cytophagales</taxon>
        <taxon>Marivirgaceae</taxon>
        <taxon>Marivirga</taxon>
    </lineage>
</organism>
<dbReference type="Proteomes" id="UP000636010">
    <property type="component" value="Unassembled WGS sequence"/>
</dbReference>
<evidence type="ECO:0000313" key="4">
    <source>
        <dbReference type="Proteomes" id="UP000636010"/>
    </source>
</evidence>
<dbReference type="InterPro" id="IPR018689">
    <property type="entry name" value="Imm33_dom"/>
</dbReference>
<sequence length="254" mass="30396">MGISNRKKKQEENFDDFPPIGGLMVSKIVSEEKKKPLFMYREKRTRPEDSGWRIFSGYESQDYTDNPNNTGIYNPSTILKIDSSIKELLLKGVGSVFERENDKSNWYEVEDYELEDDYLTKHKLTEVWTLEINNLFERIKEENGDLLYTTGDKSLRIAIWNKQGKNRQQIFEEYQKQINNRDESNFKTLSTFDFSDGLIKRVGYEIEEQEENKKYSVIYSFSFIDEEILQMTFYYNNEKDKNWAIETWKKIRTE</sequence>
<evidence type="ECO:0000313" key="3">
    <source>
        <dbReference type="EMBL" id="GGC20335.1"/>
    </source>
</evidence>
<dbReference type="PANTHER" id="PTHR38743">
    <property type="entry name" value="SIMILAR TO GLYOXYLASE I FAMILY PROTEIN"/>
    <property type="match status" value="1"/>
</dbReference>
<proteinExistence type="predicted"/>
<name>A0ABQ1L8U4_9BACT</name>
<protein>
    <recommendedName>
        <fullName evidence="2">Immunity protein Imm33 domain-containing protein</fullName>
    </recommendedName>
</protein>
<feature type="domain" description="Immunity protein Imm33" evidence="2">
    <location>
        <begin position="24"/>
        <end position="110"/>
    </location>
</feature>
<accession>A0ABQ1L8U4</accession>
<keyword evidence="4" id="KW-1185">Reference proteome</keyword>
<evidence type="ECO:0000256" key="1">
    <source>
        <dbReference type="SAM" id="MobiDB-lite"/>
    </source>
</evidence>
<dbReference type="RefSeq" id="WP_188459922.1">
    <property type="nucleotide sequence ID" value="NZ_BAABHU010000001.1"/>
</dbReference>
<dbReference type="PANTHER" id="PTHR38743:SF2">
    <property type="entry name" value="DUF2185 DOMAIN-CONTAINING PROTEIN"/>
    <property type="match status" value="1"/>
</dbReference>
<evidence type="ECO:0000259" key="2">
    <source>
        <dbReference type="Pfam" id="PF09951"/>
    </source>
</evidence>
<dbReference type="Pfam" id="PF09951">
    <property type="entry name" value="Imm33"/>
    <property type="match status" value="1"/>
</dbReference>
<reference evidence="4" key="1">
    <citation type="journal article" date="2019" name="Int. J. Syst. Evol. Microbiol.">
        <title>The Global Catalogue of Microorganisms (GCM) 10K type strain sequencing project: providing services to taxonomists for standard genome sequencing and annotation.</title>
        <authorList>
            <consortium name="The Broad Institute Genomics Platform"/>
            <consortium name="The Broad Institute Genome Sequencing Center for Infectious Disease"/>
            <person name="Wu L."/>
            <person name="Ma J."/>
        </authorList>
    </citation>
    <scope>NUCLEOTIDE SEQUENCE [LARGE SCALE GENOMIC DNA]</scope>
    <source>
        <strain evidence="4">CGMCC 1.10832</strain>
    </source>
</reference>